<protein>
    <submittedName>
        <fullName evidence="1">Uncharacterized protein</fullName>
    </submittedName>
</protein>
<dbReference type="OrthoDB" id="10053695at2759"/>
<sequence length="385" mass="44274">MTEITSVSCTARSSEVTNQCATCIQNSDVEKCKPGIVPCLGCKQIFCLNHFVEHRKTLSDTLDTIVAERDQLRSHIQQISMRVPQKHLQAIDNWKREMFQKINDATINAQEQILASITDELERECTTLTEKISSFRQNDDYFESDLQSIQTKMKQLNGELIDSSAFHRVNLNLPTLDFVNMVQIEPLPTLTSSENEQSLEVAPISQYRSFIENFIATHKPPIEVKPIRSEQVCASPTMLINIQYSRITRVIFHRMSSSSFDWKEANVLDMKWSSQLEQFIVRTPKTIAVIDPVEKQITTVVRDMGVDLQHITCWKHMCLVTDSHKRILLYDITKTMTEWFLINCWSKSVFSAEKTKITAIGLNDHNIPGRTLRRPDTIVNGRKRP</sequence>
<reference evidence="1" key="1">
    <citation type="submission" date="2021-02" db="EMBL/GenBank/DDBJ databases">
        <authorList>
            <person name="Nowell W R."/>
        </authorList>
    </citation>
    <scope>NUCLEOTIDE SEQUENCE</scope>
</reference>
<evidence type="ECO:0000313" key="4">
    <source>
        <dbReference type="Proteomes" id="UP000663855"/>
    </source>
</evidence>
<dbReference type="Proteomes" id="UP000663834">
    <property type="component" value="Unassembled WGS sequence"/>
</dbReference>
<dbReference type="Proteomes" id="UP000663855">
    <property type="component" value="Unassembled WGS sequence"/>
</dbReference>
<comment type="caution">
    <text evidence="1">The sequence shown here is derived from an EMBL/GenBank/DDBJ whole genome shotgun (WGS) entry which is preliminary data.</text>
</comment>
<evidence type="ECO:0000313" key="1">
    <source>
        <dbReference type="EMBL" id="CAF1467585.1"/>
    </source>
</evidence>
<name>A0A815QSJ7_9BILA</name>
<dbReference type="EMBL" id="CAJNOV010011877">
    <property type="protein sequence ID" value="CAF1467585.1"/>
    <property type="molecule type" value="Genomic_DNA"/>
</dbReference>
<evidence type="ECO:0000313" key="3">
    <source>
        <dbReference type="EMBL" id="CAF5176819.1"/>
    </source>
</evidence>
<organism evidence="1 4">
    <name type="scientific">Rotaria magnacalcarata</name>
    <dbReference type="NCBI Taxonomy" id="392030"/>
    <lineage>
        <taxon>Eukaryota</taxon>
        <taxon>Metazoa</taxon>
        <taxon>Spiralia</taxon>
        <taxon>Gnathifera</taxon>
        <taxon>Rotifera</taxon>
        <taxon>Eurotatoria</taxon>
        <taxon>Bdelloidea</taxon>
        <taxon>Philodinida</taxon>
        <taxon>Philodinidae</taxon>
        <taxon>Rotaria</taxon>
    </lineage>
</organism>
<accession>A0A815QSJ7</accession>
<dbReference type="AlphaFoldDB" id="A0A815QSJ7"/>
<dbReference type="EMBL" id="CAJOBJ010327054">
    <property type="protein sequence ID" value="CAF5176819.1"/>
    <property type="molecule type" value="Genomic_DNA"/>
</dbReference>
<dbReference type="EMBL" id="CAJNOW010016666">
    <property type="protein sequence ID" value="CAF1651616.1"/>
    <property type="molecule type" value="Genomic_DNA"/>
</dbReference>
<evidence type="ECO:0000313" key="2">
    <source>
        <dbReference type="EMBL" id="CAF1651616.1"/>
    </source>
</evidence>
<proteinExistence type="predicted"/>
<gene>
    <name evidence="1" type="ORF">CJN711_LOCUS25471</name>
    <name evidence="3" type="ORF">GIL414_LOCUS67966</name>
    <name evidence="2" type="ORF">KQP761_LOCUS30102</name>
</gene>
<dbReference type="Proteomes" id="UP000681720">
    <property type="component" value="Unassembled WGS sequence"/>
</dbReference>